<protein>
    <submittedName>
        <fullName evidence="1">Uncharacterized protein</fullName>
    </submittedName>
</protein>
<name>A0ABN5YYC8_9MYCO</name>
<keyword evidence="2" id="KW-1185">Reference proteome</keyword>
<evidence type="ECO:0000313" key="1">
    <source>
        <dbReference type="EMBL" id="BBX86942.1"/>
    </source>
</evidence>
<dbReference type="RefSeq" id="WP_138231936.1">
    <property type="nucleotide sequence ID" value="NZ_AP022577.1"/>
</dbReference>
<accession>A0ABN5YYC8</accession>
<proteinExistence type="predicted"/>
<dbReference type="EMBL" id="AP022577">
    <property type="protein sequence ID" value="BBX86942.1"/>
    <property type="molecule type" value="Genomic_DNA"/>
</dbReference>
<evidence type="ECO:0000313" key="2">
    <source>
        <dbReference type="Proteomes" id="UP000465609"/>
    </source>
</evidence>
<dbReference type="Proteomes" id="UP000465609">
    <property type="component" value="Chromosome"/>
</dbReference>
<organism evidence="1 2">
    <name type="scientific">Mycolicibacterium aubagnense</name>
    <dbReference type="NCBI Taxonomy" id="319707"/>
    <lineage>
        <taxon>Bacteria</taxon>
        <taxon>Bacillati</taxon>
        <taxon>Actinomycetota</taxon>
        <taxon>Actinomycetes</taxon>
        <taxon>Mycobacteriales</taxon>
        <taxon>Mycobacteriaceae</taxon>
        <taxon>Mycolicibacterium</taxon>
    </lineage>
</organism>
<gene>
    <name evidence="1" type="ORF">MAUB_48150</name>
</gene>
<sequence>MSKEKYRDMGGNVYTREELEQEMLDDATGVPAENFVGGKFDFDAWLGEELSMGSIICIEDESMRADVPS</sequence>
<reference evidence="1 2" key="1">
    <citation type="journal article" date="2019" name="Emerg. Microbes Infect.">
        <title>Comprehensive subspecies identification of 175 nontuberculous mycobacteria species based on 7547 genomic profiles.</title>
        <authorList>
            <person name="Matsumoto Y."/>
            <person name="Kinjo T."/>
            <person name="Motooka D."/>
            <person name="Nabeya D."/>
            <person name="Jung N."/>
            <person name="Uechi K."/>
            <person name="Horii T."/>
            <person name="Iida T."/>
            <person name="Fujita J."/>
            <person name="Nakamura S."/>
        </authorList>
    </citation>
    <scope>NUCLEOTIDE SEQUENCE [LARGE SCALE GENOMIC DNA]</scope>
    <source>
        <strain evidence="1 2">JCM 15296</strain>
    </source>
</reference>